<feature type="domain" description="Pyrroline-5-carboxylate reductase catalytic N-terminal" evidence="12">
    <location>
        <begin position="5"/>
        <end position="101"/>
    </location>
</feature>
<keyword evidence="3 8" id="KW-0963">Cytoplasm</keyword>
<gene>
    <name evidence="8 14" type="primary">proC</name>
    <name evidence="14" type="ORF">Pla175_15410</name>
</gene>
<dbReference type="Gene3D" id="3.40.50.720">
    <property type="entry name" value="NAD(P)-binding Rossmann-like Domain"/>
    <property type="match status" value="1"/>
</dbReference>
<comment type="similarity">
    <text evidence="2 8 11">Belongs to the pyrroline-5-carboxylate reductase family.</text>
</comment>
<dbReference type="PIRSF" id="PIRSF000193">
    <property type="entry name" value="Pyrrol-5-carb_rd"/>
    <property type="match status" value="1"/>
</dbReference>
<reference evidence="14 15" key="1">
    <citation type="submission" date="2019-02" db="EMBL/GenBank/DDBJ databases">
        <title>Deep-cultivation of Planctomycetes and their phenomic and genomic characterization uncovers novel biology.</title>
        <authorList>
            <person name="Wiegand S."/>
            <person name="Jogler M."/>
            <person name="Boedeker C."/>
            <person name="Pinto D."/>
            <person name="Vollmers J."/>
            <person name="Rivas-Marin E."/>
            <person name="Kohn T."/>
            <person name="Peeters S.H."/>
            <person name="Heuer A."/>
            <person name="Rast P."/>
            <person name="Oberbeckmann S."/>
            <person name="Bunk B."/>
            <person name="Jeske O."/>
            <person name="Meyerdierks A."/>
            <person name="Storesund J.E."/>
            <person name="Kallscheuer N."/>
            <person name="Luecker S."/>
            <person name="Lage O.M."/>
            <person name="Pohl T."/>
            <person name="Merkel B.J."/>
            <person name="Hornburger P."/>
            <person name="Mueller R.-W."/>
            <person name="Bruemmer F."/>
            <person name="Labrenz M."/>
            <person name="Spormann A.M."/>
            <person name="Op den Camp H."/>
            <person name="Overmann J."/>
            <person name="Amann R."/>
            <person name="Jetten M.S.M."/>
            <person name="Mascher T."/>
            <person name="Medema M.H."/>
            <person name="Devos D.P."/>
            <person name="Kaster A.-K."/>
            <person name="Ovreas L."/>
            <person name="Rohde M."/>
            <person name="Galperin M.Y."/>
            <person name="Jogler C."/>
        </authorList>
    </citation>
    <scope>NUCLEOTIDE SEQUENCE [LARGE SCALE GENOMIC DNA]</scope>
    <source>
        <strain evidence="14 15">Pla175</strain>
    </source>
</reference>
<evidence type="ECO:0000256" key="9">
    <source>
        <dbReference type="NCBIfam" id="TIGR00112"/>
    </source>
</evidence>
<dbReference type="KEGG" id="pnd:Pla175_15410"/>
<comment type="pathway">
    <text evidence="8 11">Amino-acid biosynthesis; L-proline biosynthesis; L-proline from L-glutamate 5-semialdehyde: step 1/1.</text>
</comment>
<dbReference type="PANTHER" id="PTHR11645">
    <property type="entry name" value="PYRROLINE-5-CARBOXYLATE REDUCTASE"/>
    <property type="match status" value="1"/>
</dbReference>
<comment type="catalytic activity">
    <reaction evidence="8 11">
        <text>L-proline + NADP(+) = (S)-1-pyrroline-5-carboxylate + NADPH + 2 H(+)</text>
        <dbReference type="Rhea" id="RHEA:14109"/>
        <dbReference type="ChEBI" id="CHEBI:15378"/>
        <dbReference type="ChEBI" id="CHEBI:17388"/>
        <dbReference type="ChEBI" id="CHEBI:57783"/>
        <dbReference type="ChEBI" id="CHEBI:58349"/>
        <dbReference type="ChEBI" id="CHEBI:60039"/>
        <dbReference type="EC" id="1.5.1.2"/>
    </reaction>
</comment>
<feature type="domain" description="Pyrroline-5-carboxylate reductase dimerisation" evidence="13">
    <location>
        <begin position="164"/>
        <end position="268"/>
    </location>
</feature>
<dbReference type="UniPathway" id="UPA00098">
    <property type="reaction ID" value="UER00361"/>
</dbReference>
<proteinExistence type="inferred from homology"/>
<comment type="function">
    <text evidence="8">Catalyzes the reduction of 1-pyrroline-5-carboxylate (PCA) to L-proline.</text>
</comment>
<keyword evidence="15" id="KW-1185">Reference proteome</keyword>
<evidence type="ECO:0000256" key="8">
    <source>
        <dbReference type="HAMAP-Rule" id="MF_01925"/>
    </source>
</evidence>
<evidence type="ECO:0000256" key="11">
    <source>
        <dbReference type="RuleBase" id="RU003903"/>
    </source>
</evidence>
<dbReference type="OrthoDB" id="9805754at2"/>
<evidence type="ECO:0000256" key="10">
    <source>
        <dbReference type="PIRSR" id="PIRSR000193-1"/>
    </source>
</evidence>
<evidence type="ECO:0000256" key="4">
    <source>
        <dbReference type="ARBA" id="ARBA00022605"/>
    </source>
</evidence>
<dbReference type="FunFam" id="3.40.50.720:FF:000190">
    <property type="entry name" value="Pyrroline-5-carboxylate reductase"/>
    <property type="match status" value="1"/>
</dbReference>
<dbReference type="PANTHER" id="PTHR11645:SF0">
    <property type="entry name" value="PYRROLINE-5-CARBOXYLATE REDUCTASE 3"/>
    <property type="match status" value="1"/>
</dbReference>
<comment type="catalytic activity">
    <reaction evidence="8">
        <text>L-proline + NAD(+) = (S)-1-pyrroline-5-carboxylate + NADH + 2 H(+)</text>
        <dbReference type="Rhea" id="RHEA:14105"/>
        <dbReference type="ChEBI" id="CHEBI:15378"/>
        <dbReference type="ChEBI" id="CHEBI:17388"/>
        <dbReference type="ChEBI" id="CHEBI:57540"/>
        <dbReference type="ChEBI" id="CHEBI:57945"/>
        <dbReference type="ChEBI" id="CHEBI:60039"/>
        <dbReference type="EC" id="1.5.1.2"/>
    </reaction>
</comment>
<keyword evidence="5 8" id="KW-0641">Proline biosynthesis</keyword>
<dbReference type="Gene3D" id="1.10.3730.10">
    <property type="entry name" value="ProC C-terminal domain-like"/>
    <property type="match status" value="1"/>
</dbReference>
<keyword evidence="7 8" id="KW-0560">Oxidoreductase</keyword>
<dbReference type="Pfam" id="PF14748">
    <property type="entry name" value="P5CR_dimer"/>
    <property type="match status" value="1"/>
</dbReference>
<dbReference type="InterPro" id="IPR008927">
    <property type="entry name" value="6-PGluconate_DH-like_C_sf"/>
</dbReference>
<comment type="subcellular location">
    <subcellularLocation>
        <location evidence="1 8">Cytoplasm</location>
    </subcellularLocation>
</comment>
<dbReference type="FunFam" id="1.10.3730.10:FF:000001">
    <property type="entry name" value="Pyrroline-5-carboxylate reductase"/>
    <property type="match status" value="1"/>
</dbReference>
<dbReference type="GO" id="GO:0005737">
    <property type="term" value="C:cytoplasm"/>
    <property type="evidence" value="ECO:0007669"/>
    <property type="project" value="UniProtKB-SubCell"/>
</dbReference>
<evidence type="ECO:0000313" key="14">
    <source>
        <dbReference type="EMBL" id="QDU88170.1"/>
    </source>
</evidence>
<dbReference type="AlphaFoldDB" id="A0A518D9K8"/>
<evidence type="ECO:0000256" key="2">
    <source>
        <dbReference type="ARBA" id="ARBA00005525"/>
    </source>
</evidence>
<dbReference type="HAMAP" id="MF_01925">
    <property type="entry name" value="P5C_reductase"/>
    <property type="match status" value="1"/>
</dbReference>
<dbReference type="InterPro" id="IPR029036">
    <property type="entry name" value="P5CR_dimer"/>
</dbReference>
<evidence type="ECO:0000259" key="12">
    <source>
        <dbReference type="Pfam" id="PF03807"/>
    </source>
</evidence>
<evidence type="ECO:0000256" key="5">
    <source>
        <dbReference type="ARBA" id="ARBA00022650"/>
    </source>
</evidence>
<accession>A0A518D9K8</accession>
<evidence type="ECO:0000256" key="6">
    <source>
        <dbReference type="ARBA" id="ARBA00022857"/>
    </source>
</evidence>
<dbReference type="SUPFAM" id="SSF48179">
    <property type="entry name" value="6-phosphogluconate dehydrogenase C-terminal domain-like"/>
    <property type="match status" value="1"/>
</dbReference>
<dbReference type="SUPFAM" id="SSF51735">
    <property type="entry name" value="NAD(P)-binding Rossmann-fold domains"/>
    <property type="match status" value="1"/>
</dbReference>
<protein>
    <recommendedName>
        <fullName evidence="8 9">Pyrroline-5-carboxylate reductase</fullName>
        <shortName evidence="8">P5C reductase</shortName>
        <shortName evidence="8">P5CR</shortName>
        <ecNumber evidence="8 9">1.5.1.2</ecNumber>
    </recommendedName>
    <alternativeName>
        <fullName evidence="8">PCA reductase</fullName>
    </alternativeName>
</protein>
<evidence type="ECO:0000256" key="3">
    <source>
        <dbReference type="ARBA" id="ARBA00022490"/>
    </source>
</evidence>
<evidence type="ECO:0000256" key="1">
    <source>
        <dbReference type="ARBA" id="ARBA00004496"/>
    </source>
</evidence>
<dbReference type="Pfam" id="PF03807">
    <property type="entry name" value="F420_oxidored"/>
    <property type="match status" value="1"/>
</dbReference>
<evidence type="ECO:0000256" key="7">
    <source>
        <dbReference type="ARBA" id="ARBA00023002"/>
    </source>
</evidence>
<dbReference type="InterPro" id="IPR053790">
    <property type="entry name" value="P5CR-like_CS"/>
</dbReference>
<dbReference type="InterPro" id="IPR000304">
    <property type="entry name" value="Pyrroline-COOH_reductase"/>
</dbReference>
<dbReference type="InterPro" id="IPR028939">
    <property type="entry name" value="P5C_Rdtase_cat_N"/>
</dbReference>
<feature type="binding site" evidence="10">
    <location>
        <begin position="9"/>
        <end position="14"/>
    </location>
    <ligand>
        <name>NADP(+)</name>
        <dbReference type="ChEBI" id="CHEBI:58349"/>
    </ligand>
</feature>
<dbReference type="NCBIfam" id="TIGR00112">
    <property type="entry name" value="proC"/>
    <property type="match status" value="1"/>
</dbReference>
<evidence type="ECO:0000259" key="13">
    <source>
        <dbReference type="Pfam" id="PF14748"/>
    </source>
</evidence>
<feature type="binding site" evidence="10">
    <location>
        <begin position="72"/>
        <end position="75"/>
    </location>
    <ligand>
        <name>NADP(+)</name>
        <dbReference type="ChEBI" id="CHEBI:58349"/>
    </ligand>
</feature>
<sequence>MASGKLAFIGAGQMATALAGGMVRSKQADARQIWASDPDPKARERFESAIPGANAVAETAQAVIDAETVVLAVKPQYAGEALADAAPAIDALTLVVSIAAGVKIGSIAAALPDGARVVRVMPNTPCLIGQGASAYCLGPHATSEDGRRVAKILGAVGMAIELPERLLDAVTGLSGSGPAYVYTVIEALTDGGVLVGLPRDAALRLAAHTVAGAAAMVIETGQHPAQLRDVVTSPGGTTIAGLAELERGGLRSTLIDTVAAATDRSQELGR</sequence>
<keyword evidence="4 8" id="KW-0028">Amino-acid biosynthesis</keyword>
<dbReference type="InterPro" id="IPR036291">
    <property type="entry name" value="NAD(P)-bd_dom_sf"/>
</dbReference>
<dbReference type="Proteomes" id="UP000317429">
    <property type="component" value="Chromosome"/>
</dbReference>
<evidence type="ECO:0000313" key="15">
    <source>
        <dbReference type="Proteomes" id="UP000317429"/>
    </source>
</evidence>
<name>A0A518D9K8_9BACT</name>
<organism evidence="14 15">
    <name type="scientific">Pirellulimonas nuda</name>
    <dbReference type="NCBI Taxonomy" id="2528009"/>
    <lineage>
        <taxon>Bacteria</taxon>
        <taxon>Pseudomonadati</taxon>
        <taxon>Planctomycetota</taxon>
        <taxon>Planctomycetia</taxon>
        <taxon>Pirellulales</taxon>
        <taxon>Lacipirellulaceae</taxon>
        <taxon>Pirellulimonas</taxon>
    </lineage>
</organism>
<dbReference type="GO" id="GO:0004735">
    <property type="term" value="F:pyrroline-5-carboxylate reductase activity"/>
    <property type="evidence" value="ECO:0007669"/>
    <property type="project" value="UniProtKB-UniRule"/>
</dbReference>
<dbReference type="RefSeq" id="WP_145282797.1">
    <property type="nucleotide sequence ID" value="NZ_CP036291.1"/>
</dbReference>
<dbReference type="EC" id="1.5.1.2" evidence="8 9"/>
<dbReference type="EMBL" id="CP036291">
    <property type="protein sequence ID" value="QDU88170.1"/>
    <property type="molecule type" value="Genomic_DNA"/>
</dbReference>
<dbReference type="PROSITE" id="PS00521">
    <property type="entry name" value="P5CR"/>
    <property type="match status" value="1"/>
</dbReference>
<keyword evidence="6 8" id="KW-0521">NADP</keyword>
<dbReference type="GO" id="GO:0055129">
    <property type="term" value="P:L-proline biosynthetic process"/>
    <property type="evidence" value="ECO:0007669"/>
    <property type="project" value="UniProtKB-UniRule"/>
</dbReference>